<dbReference type="PANTHER" id="PTHR37171">
    <property type="entry name" value="SERINE/THREONINE-PROTEIN KINASE YRZF-RELATED"/>
    <property type="match status" value="1"/>
</dbReference>
<evidence type="ECO:0000313" key="1">
    <source>
        <dbReference type="EMBL" id="KRG12417.1"/>
    </source>
</evidence>
<sequence>MTHPLEDWGSLERSVQLLLYKELADSVVIKYKKRKPVLINYGKNLTLIGVGRSAFVFKIDNTSKALKVYYPKHRYIAGVEASVYKAIHNIDYFPALYESGNHYIVIDYIEGLTLFDCLTSGIKISEKVIYEVDRALCLTRNLGLNPADVHLRNIIMTPSGKIKLIDVARFYQATECPQWGDLKAAYYRVYTKPIFPKKLPASFLNLIANFYKVFLYKVDRKHSLARFNFKLFR</sequence>
<reference evidence="2 4" key="1">
    <citation type="submission" date="2015-05" db="EMBL/GenBank/DDBJ databases">
        <title>Comparison of genome.</title>
        <authorList>
            <person name="Zheng Z."/>
            <person name="Sun M."/>
        </authorList>
    </citation>
    <scope>NUCLEOTIDE SEQUENCE [LARGE SCALE GENOMIC DNA]</scope>
    <source>
        <strain evidence="2 4">G25-74</strain>
    </source>
</reference>
<evidence type="ECO:0000313" key="2">
    <source>
        <dbReference type="EMBL" id="OAK67211.1"/>
    </source>
</evidence>
<dbReference type="PATRIC" id="fig|217031.4.peg.3842"/>
<keyword evidence="1" id="KW-0808">Transferase</keyword>
<dbReference type="Proteomes" id="UP000053881">
    <property type="component" value="Unassembled WGS sequence"/>
</dbReference>
<dbReference type="InterPro" id="IPR011009">
    <property type="entry name" value="Kinase-like_dom_sf"/>
</dbReference>
<dbReference type="EMBL" id="LGPB01000093">
    <property type="protein sequence ID" value="KRG12417.1"/>
    <property type="molecule type" value="Genomic_DNA"/>
</dbReference>
<dbReference type="AlphaFoldDB" id="A0A0Q9Y829"/>
<dbReference type="GO" id="GO:0004674">
    <property type="term" value="F:protein serine/threonine kinase activity"/>
    <property type="evidence" value="ECO:0007669"/>
    <property type="project" value="UniProtKB-KW"/>
</dbReference>
<dbReference type="PANTHER" id="PTHR37171:SF1">
    <property type="entry name" value="SERINE_THREONINE-PROTEIN KINASE YRZF-RELATED"/>
    <property type="match status" value="1"/>
</dbReference>
<dbReference type="Gene3D" id="1.10.510.10">
    <property type="entry name" value="Transferase(Phosphotransferase) domain 1"/>
    <property type="match status" value="1"/>
</dbReference>
<accession>A0A0Q9Y829</accession>
<gene>
    <name evidence="2" type="ORF">ABB05_21970</name>
    <name evidence="1" type="ORF">ACA29_11560</name>
</gene>
<reference evidence="1 3" key="2">
    <citation type="submission" date="2015-06" db="EMBL/GenBank/DDBJ databases">
        <title>Genome sequencing project of Bacillus galactosidilyticus PL133.</title>
        <authorList>
            <person name="Gaiero J."/>
            <person name="Nicol R."/>
            <person name="Habash M."/>
        </authorList>
    </citation>
    <scope>NUCLEOTIDE SEQUENCE [LARGE SCALE GENOMIC DNA]</scope>
    <source>
        <strain evidence="1 3">PL133</strain>
    </source>
</reference>
<evidence type="ECO:0000313" key="3">
    <source>
        <dbReference type="Proteomes" id="UP000053881"/>
    </source>
</evidence>
<organism evidence="1 3">
    <name type="scientific">Lederbergia galactosidilytica</name>
    <dbReference type="NCBI Taxonomy" id="217031"/>
    <lineage>
        <taxon>Bacteria</taxon>
        <taxon>Bacillati</taxon>
        <taxon>Bacillota</taxon>
        <taxon>Bacilli</taxon>
        <taxon>Bacillales</taxon>
        <taxon>Bacillaceae</taxon>
        <taxon>Lederbergia</taxon>
    </lineage>
</organism>
<proteinExistence type="predicted"/>
<dbReference type="SUPFAM" id="SSF56112">
    <property type="entry name" value="Protein kinase-like (PK-like)"/>
    <property type="match status" value="1"/>
</dbReference>
<dbReference type="STRING" id="217031.ABB05_21970"/>
<keyword evidence="1" id="KW-0418">Kinase</keyword>
<name>A0A0Q9Y829_9BACI</name>
<dbReference type="InterPro" id="IPR052396">
    <property type="entry name" value="Meiotic_Drive_Suppr_Kinase"/>
</dbReference>
<dbReference type="Proteomes" id="UP000077881">
    <property type="component" value="Unassembled WGS sequence"/>
</dbReference>
<comment type="caution">
    <text evidence="1">The sequence shown here is derived from an EMBL/GenBank/DDBJ whole genome shotgun (WGS) entry which is preliminary data.</text>
</comment>
<keyword evidence="4" id="KW-1185">Reference proteome</keyword>
<protein>
    <submittedName>
        <fullName evidence="1">Serine/threonine protein kinase</fullName>
    </submittedName>
</protein>
<evidence type="ECO:0000313" key="4">
    <source>
        <dbReference type="Proteomes" id="UP000077881"/>
    </source>
</evidence>
<dbReference type="Gene3D" id="3.30.200.20">
    <property type="entry name" value="Phosphorylase Kinase, domain 1"/>
    <property type="match status" value="1"/>
</dbReference>
<keyword evidence="1" id="KW-0723">Serine/threonine-protein kinase</keyword>
<dbReference type="EMBL" id="LDJR01000061">
    <property type="protein sequence ID" value="OAK67211.1"/>
    <property type="molecule type" value="Genomic_DNA"/>
</dbReference>
<dbReference type="OrthoDB" id="529320at2"/>